<evidence type="ECO:0000313" key="3">
    <source>
        <dbReference type="Proteomes" id="UP000076871"/>
    </source>
</evidence>
<dbReference type="Proteomes" id="UP000076871">
    <property type="component" value="Unassembled WGS sequence"/>
</dbReference>
<evidence type="ECO:0000256" key="1">
    <source>
        <dbReference type="SAM" id="MobiDB-lite"/>
    </source>
</evidence>
<dbReference type="AlphaFoldDB" id="A0A165GVA4"/>
<dbReference type="EMBL" id="KV427608">
    <property type="protein sequence ID" value="KZT10866.1"/>
    <property type="molecule type" value="Genomic_DNA"/>
</dbReference>
<dbReference type="GeneID" id="63825012"/>
<keyword evidence="3" id="KW-1185">Reference proteome</keyword>
<feature type="compositionally biased region" description="Basic and acidic residues" evidence="1">
    <location>
        <begin position="31"/>
        <end position="42"/>
    </location>
</feature>
<reference evidence="2 3" key="1">
    <citation type="journal article" date="2016" name="Mol. Biol. Evol.">
        <title>Comparative Genomics of Early-Diverging Mushroom-Forming Fungi Provides Insights into the Origins of Lignocellulose Decay Capabilities.</title>
        <authorList>
            <person name="Nagy L.G."/>
            <person name="Riley R."/>
            <person name="Tritt A."/>
            <person name="Adam C."/>
            <person name="Daum C."/>
            <person name="Floudas D."/>
            <person name="Sun H."/>
            <person name="Yadav J.S."/>
            <person name="Pangilinan J."/>
            <person name="Larsson K.H."/>
            <person name="Matsuura K."/>
            <person name="Barry K."/>
            <person name="Labutti K."/>
            <person name="Kuo R."/>
            <person name="Ohm R.A."/>
            <person name="Bhattacharya S.S."/>
            <person name="Shirouzu T."/>
            <person name="Yoshinaga Y."/>
            <person name="Martin F.M."/>
            <person name="Grigoriev I.V."/>
            <person name="Hibbett D.S."/>
        </authorList>
    </citation>
    <scope>NUCLEOTIDE SEQUENCE [LARGE SCALE GENOMIC DNA]</scope>
    <source>
        <strain evidence="2 3">93-53</strain>
    </source>
</reference>
<accession>A0A165GVA4</accession>
<dbReference type="InParanoid" id="A0A165GVA4"/>
<gene>
    <name evidence="2" type="ORF">LAESUDRAFT_721255</name>
</gene>
<sequence length="74" mass="8392">MTRLARNHSEEVYRSSPSANPAELLLQHGSSSREDTSPLTAHTHDHTLAMPWLFCRQKSLQEFALSAPRHELIV</sequence>
<protein>
    <submittedName>
        <fullName evidence="2">Uncharacterized protein</fullName>
    </submittedName>
</protein>
<name>A0A165GVA4_9APHY</name>
<evidence type="ECO:0000313" key="2">
    <source>
        <dbReference type="EMBL" id="KZT10866.1"/>
    </source>
</evidence>
<proteinExistence type="predicted"/>
<dbReference type="RefSeq" id="XP_040768606.1">
    <property type="nucleotide sequence ID" value="XM_040907983.1"/>
</dbReference>
<feature type="region of interest" description="Disordered" evidence="1">
    <location>
        <begin position="1"/>
        <end position="42"/>
    </location>
</feature>
<organism evidence="2 3">
    <name type="scientific">Laetiporus sulphureus 93-53</name>
    <dbReference type="NCBI Taxonomy" id="1314785"/>
    <lineage>
        <taxon>Eukaryota</taxon>
        <taxon>Fungi</taxon>
        <taxon>Dikarya</taxon>
        <taxon>Basidiomycota</taxon>
        <taxon>Agaricomycotina</taxon>
        <taxon>Agaricomycetes</taxon>
        <taxon>Polyporales</taxon>
        <taxon>Laetiporus</taxon>
    </lineage>
</organism>